<reference evidence="1 2" key="1">
    <citation type="submission" date="2012-06" db="EMBL/GenBank/DDBJ databases">
        <title>Finished chromosome of genome of Chroococcidiopsis thermalis PCC 7203.</title>
        <authorList>
            <consortium name="US DOE Joint Genome Institute"/>
            <person name="Gugger M."/>
            <person name="Coursin T."/>
            <person name="Rippka R."/>
            <person name="Tandeau De Marsac N."/>
            <person name="Huntemann M."/>
            <person name="Wei C.-L."/>
            <person name="Han J."/>
            <person name="Detter J.C."/>
            <person name="Han C."/>
            <person name="Tapia R."/>
            <person name="Davenport K."/>
            <person name="Daligault H."/>
            <person name="Erkkila T."/>
            <person name="Gu W."/>
            <person name="Munk A.C.C."/>
            <person name="Teshima H."/>
            <person name="Xu Y."/>
            <person name="Chain P."/>
            <person name="Chen A."/>
            <person name="Krypides N."/>
            <person name="Mavromatis K."/>
            <person name="Markowitz V."/>
            <person name="Szeto E."/>
            <person name="Ivanova N."/>
            <person name="Mikhailova N."/>
            <person name="Ovchinnikova G."/>
            <person name="Pagani I."/>
            <person name="Pati A."/>
            <person name="Goodwin L."/>
            <person name="Peters L."/>
            <person name="Pitluck S."/>
            <person name="Woyke T."/>
            <person name="Kerfeld C."/>
        </authorList>
    </citation>
    <scope>NUCLEOTIDE SEQUENCE [LARGE SCALE GENOMIC DNA]</scope>
    <source>
        <strain evidence="1 2">PCC 7203</strain>
    </source>
</reference>
<keyword evidence="2" id="KW-1185">Reference proteome</keyword>
<dbReference type="KEGG" id="cthe:Chro_2811"/>
<dbReference type="AlphaFoldDB" id="K9U0E5"/>
<dbReference type="Proteomes" id="UP000010384">
    <property type="component" value="Chromosome"/>
</dbReference>
<gene>
    <name evidence="1" type="ORF">Chro_2811</name>
</gene>
<organism evidence="1 2">
    <name type="scientific">Chroococcidiopsis thermalis (strain PCC 7203)</name>
    <dbReference type="NCBI Taxonomy" id="251229"/>
    <lineage>
        <taxon>Bacteria</taxon>
        <taxon>Bacillati</taxon>
        <taxon>Cyanobacteriota</taxon>
        <taxon>Cyanophyceae</taxon>
        <taxon>Chroococcidiopsidales</taxon>
        <taxon>Chroococcidiopsidaceae</taxon>
        <taxon>Chroococcidiopsis</taxon>
    </lineage>
</organism>
<proteinExistence type="predicted"/>
<evidence type="ECO:0000313" key="1">
    <source>
        <dbReference type="EMBL" id="AFY88280.1"/>
    </source>
</evidence>
<dbReference type="EMBL" id="CP003597">
    <property type="protein sequence ID" value="AFY88280.1"/>
    <property type="molecule type" value="Genomic_DNA"/>
</dbReference>
<evidence type="ECO:0000313" key="2">
    <source>
        <dbReference type="Proteomes" id="UP000010384"/>
    </source>
</evidence>
<name>K9U0E5_CHRTP</name>
<protein>
    <submittedName>
        <fullName evidence="1">Uncharacterized protein</fullName>
    </submittedName>
</protein>
<accession>K9U0E5</accession>
<dbReference type="HOGENOM" id="CLU_3381228_0_0_3"/>
<sequence>MKLSNLEKNAKWDVEGDVGGTASTGIAAVIAKR</sequence>
<dbReference type="InParanoid" id="K9U0E5"/>